<dbReference type="PROSITE" id="PS50088">
    <property type="entry name" value="ANK_REPEAT"/>
    <property type="match status" value="2"/>
</dbReference>
<dbReference type="PANTHER" id="PTHR24189:SF50">
    <property type="entry name" value="ANKYRIN REPEAT AND SOCS BOX PROTEIN 2"/>
    <property type="match status" value="1"/>
</dbReference>
<evidence type="ECO:0000256" key="2">
    <source>
        <dbReference type="ARBA" id="ARBA00023043"/>
    </source>
</evidence>
<evidence type="ECO:0000256" key="3">
    <source>
        <dbReference type="PROSITE-ProRule" id="PRU00023"/>
    </source>
</evidence>
<dbReference type="Gene3D" id="1.25.40.20">
    <property type="entry name" value="Ankyrin repeat-containing domain"/>
    <property type="match status" value="3"/>
</dbReference>
<dbReference type="InterPro" id="IPR002110">
    <property type="entry name" value="Ankyrin_rpt"/>
</dbReference>
<sequence length="411" mass="44583">MKTRLILCYSAVLLLLINLLEAHEMPDGLKRPIIEDEIFAEAIEMIDAGDTEALAAYLKEHPELINKRIDGDKDYETGYFASPTLLHFTAYNPYWTHSIKPPANIVEVTEVILDAGAEVDVFCGESGNQGTTLGLVASGLLLRENELQIPMIKMLTRRGADPSYALGAAIAHSEWDAVDALVEAGAEPSPMLCAIQDDPKALKKSLEGIDSISLQKALFAAVSKGKPENVIILIDAGADPNAFMPESFHAHSTAMHQAAWNGNVEILEVMMDSGGRFDVKDSIYSGDPVGWAGHNHQDEAVTFFISRGYEATPQQLAAWGQLEAMKQWLEANPEKVDEVGEWGTCLQQAAFHGRVDVIELLIENGADVNNANGGDRVPGKGKTPLDKAIAGNRNEAIALLKKHGGEPYAME</sequence>
<dbReference type="SMART" id="SM00248">
    <property type="entry name" value="ANK"/>
    <property type="match status" value="6"/>
</dbReference>
<dbReference type="InterPro" id="IPR036770">
    <property type="entry name" value="Ankyrin_rpt-contain_sf"/>
</dbReference>
<evidence type="ECO:0000313" key="5">
    <source>
        <dbReference type="Proteomes" id="UP001304300"/>
    </source>
</evidence>
<accession>A0AAQ3QTG7</accession>
<dbReference type="PANTHER" id="PTHR24189">
    <property type="entry name" value="MYOTROPHIN"/>
    <property type="match status" value="1"/>
</dbReference>
<proteinExistence type="predicted"/>
<keyword evidence="2 3" id="KW-0040">ANK repeat</keyword>
<reference evidence="4 5" key="1">
    <citation type="submission" date="2023-10" db="EMBL/GenBank/DDBJ databases">
        <title>Rubellicoccus peritrichatus gen. nov., sp. nov., isolated from an algae of coral reef tank.</title>
        <authorList>
            <person name="Luo J."/>
        </authorList>
    </citation>
    <scope>NUCLEOTIDE SEQUENCE [LARGE SCALE GENOMIC DNA]</scope>
    <source>
        <strain evidence="4 5">CR14</strain>
    </source>
</reference>
<dbReference type="Proteomes" id="UP001304300">
    <property type="component" value="Chromosome"/>
</dbReference>
<evidence type="ECO:0000313" key="4">
    <source>
        <dbReference type="EMBL" id="WOO41326.1"/>
    </source>
</evidence>
<dbReference type="Pfam" id="PF12796">
    <property type="entry name" value="Ank_2"/>
    <property type="match status" value="2"/>
</dbReference>
<dbReference type="EMBL" id="CP136920">
    <property type="protein sequence ID" value="WOO41326.1"/>
    <property type="molecule type" value="Genomic_DNA"/>
</dbReference>
<organism evidence="4 5">
    <name type="scientific">Rubellicoccus peritrichatus</name>
    <dbReference type="NCBI Taxonomy" id="3080537"/>
    <lineage>
        <taxon>Bacteria</taxon>
        <taxon>Pseudomonadati</taxon>
        <taxon>Verrucomicrobiota</taxon>
        <taxon>Opitutia</taxon>
        <taxon>Puniceicoccales</taxon>
        <taxon>Cerasicoccaceae</taxon>
        <taxon>Rubellicoccus</taxon>
    </lineage>
</organism>
<dbReference type="PRINTS" id="PR01415">
    <property type="entry name" value="ANKYRIN"/>
</dbReference>
<feature type="repeat" description="ANK" evidence="3">
    <location>
        <begin position="250"/>
        <end position="282"/>
    </location>
</feature>
<dbReference type="AlphaFoldDB" id="A0AAQ3QTG7"/>
<evidence type="ECO:0000256" key="1">
    <source>
        <dbReference type="ARBA" id="ARBA00022737"/>
    </source>
</evidence>
<dbReference type="InterPro" id="IPR050745">
    <property type="entry name" value="Multifunctional_regulatory"/>
</dbReference>
<dbReference type="PROSITE" id="PS50297">
    <property type="entry name" value="ANK_REP_REGION"/>
    <property type="match status" value="2"/>
</dbReference>
<keyword evidence="5" id="KW-1185">Reference proteome</keyword>
<dbReference type="SUPFAM" id="SSF48403">
    <property type="entry name" value="Ankyrin repeat"/>
    <property type="match status" value="1"/>
</dbReference>
<dbReference type="RefSeq" id="WP_317833787.1">
    <property type="nucleotide sequence ID" value="NZ_CP136920.1"/>
</dbReference>
<feature type="repeat" description="ANK" evidence="3">
    <location>
        <begin position="341"/>
        <end position="373"/>
    </location>
</feature>
<name>A0AAQ3QTG7_9BACT</name>
<gene>
    <name evidence="4" type="ORF">RZN69_22125</name>
</gene>
<protein>
    <submittedName>
        <fullName evidence="4">Ankyrin repeat domain-containing protein</fullName>
    </submittedName>
</protein>
<keyword evidence="1" id="KW-0677">Repeat</keyword>